<dbReference type="Gene3D" id="3.40.50.150">
    <property type="entry name" value="Vaccinia Virus protein VP39"/>
    <property type="match status" value="1"/>
</dbReference>
<dbReference type="InterPro" id="IPR029063">
    <property type="entry name" value="SAM-dependent_MTases_sf"/>
</dbReference>
<evidence type="ECO:0000256" key="4">
    <source>
        <dbReference type="ARBA" id="ARBA00022747"/>
    </source>
</evidence>
<keyword evidence="4" id="KW-0680">Restriction system</keyword>
<dbReference type="GO" id="GO:0003677">
    <property type="term" value="F:DNA binding"/>
    <property type="evidence" value="ECO:0007669"/>
    <property type="project" value="InterPro"/>
</dbReference>
<dbReference type="GO" id="GO:0008170">
    <property type="term" value="F:N-methyltransferase activity"/>
    <property type="evidence" value="ECO:0007669"/>
    <property type="project" value="InterPro"/>
</dbReference>
<evidence type="ECO:0000259" key="7">
    <source>
        <dbReference type="Pfam" id="PF12950"/>
    </source>
</evidence>
<dbReference type="PANTHER" id="PTHR33841:SF1">
    <property type="entry name" value="DNA METHYLTRANSFERASE A"/>
    <property type="match status" value="1"/>
</dbReference>
<dbReference type="PRINTS" id="PR00507">
    <property type="entry name" value="N12N6MTFRASE"/>
</dbReference>
<keyword evidence="2 8" id="KW-0489">Methyltransferase</keyword>
<dbReference type="RefSeq" id="WP_249279317.1">
    <property type="nucleotide sequence ID" value="NZ_JACRSS010000001.1"/>
</dbReference>
<organism evidence="8 9">
    <name type="scientific">Guopingia tenuis</name>
    <dbReference type="NCBI Taxonomy" id="2763656"/>
    <lineage>
        <taxon>Bacteria</taxon>
        <taxon>Bacillati</taxon>
        <taxon>Bacillota</taxon>
        <taxon>Clostridia</taxon>
        <taxon>Christensenellales</taxon>
        <taxon>Christensenellaceae</taxon>
        <taxon>Guopingia</taxon>
    </lineage>
</organism>
<proteinExistence type="predicted"/>
<comment type="caution">
    <text evidence="8">The sequence shown here is derived from an EMBL/GenBank/DDBJ whole genome shotgun (WGS) entry which is preliminary data.</text>
</comment>
<dbReference type="GO" id="GO:0009307">
    <property type="term" value="P:DNA restriction-modification system"/>
    <property type="evidence" value="ECO:0007669"/>
    <property type="project" value="UniProtKB-KW"/>
</dbReference>
<dbReference type="Pfam" id="PF12950">
    <property type="entry name" value="TaqI_C"/>
    <property type="match status" value="1"/>
</dbReference>
<name>A0A926HRG9_9FIRM</name>
<evidence type="ECO:0000256" key="1">
    <source>
        <dbReference type="ARBA" id="ARBA00011900"/>
    </source>
</evidence>
<dbReference type="InterPro" id="IPR003356">
    <property type="entry name" value="DNA_methylase_A-5"/>
</dbReference>
<evidence type="ECO:0000256" key="2">
    <source>
        <dbReference type="ARBA" id="ARBA00022603"/>
    </source>
</evidence>
<evidence type="ECO:0000256" key="3">
    <source>
        <dbReference type="ARBA" id="ARBA00022679"/>
    </source>
</evidence>
<dbReference type="GO" id="GO:0009007">
    <property type="term" value="F:site-specific DNA-methyltransferase (adenine-specific) activity"/>
    <property type="evidence" value="ECO:0007669"/>
    <property type="project" value="UniProtKB-EC"/>
</dbReference>
<evidence type="ECO:0000259" key="6">
    <source>
        <dbReference type="Pfam" id="PF02384"/>
    </source>
</evidence>
<dbReference type="GO" id="GO:0032259">
    <property type="term" value="P:methylation"/>
    <property type="evidence" value="ECO:0007669"/>
    <property type="project" value="UniProtKB-KW"/>
</dbReference>
<protein>
    <recommendedName>
        <fullName evidence="1">site-specific DNA-methyltransferase (adenine-specific)</fullName>
        <ecNumber evidence="1">2.1.1.72</ecNumber>
    </recommendedName>
</protein>
<comment type="catalytic activity">
    <reaction evidence="5">
        <text>a 2'-deoxyadenosine in DNA + S-adenosyl-L-methionine = an N(6)-methyl-2'-deoxyadenosine in DNA + S-adenosyl-L-homocysteine + H(+)</text>
        <dbReference type="Rhea" id="RHEA:15197"/>
        <dbReference type="Rhea" id="RHEA-COMP:12418"/>
        <dbReference type="Rhea" id="RHEA-COMP:12419"/>
        <dbReference type="ChEBI" id="CHEBI:15378"/>
        <dbReference type="ChEBI" id="CHEBI:57856"/>
        <dbReference type="ChEBI" id="CHEBI:59789"/>
        <dbReference type="ChEBI" id="CHEBI:90615"/>
        <dbReference type="ChEBI" id="CHEBI:90616"/>
        <dbReference type="EC" id="2.1.1.72"/>
    </reaction>
</comment>
<feature type="domain" description="DNA methylase adenine-specific" evidence="6">
    <location>
        <begin position="245"/>
        <end position="489"/>
    </location>
</feature>
<dbReference type="AlphaFoldDB" id="A0A926HRG9"/>
<dbReference type="InterPro" id="IPR025931">
    <property type="entry name" value="TaqI_C"/>
</dbReference>
<dbReference type="InterPro" id="IPR002052">
    <property type="entry name" value="DNA_methylase_N6_adenine_CS"/>
</dbReference>
<dbReference type="Pfam" id="PF02384">
    <property type="entry name" value="N6_Mtase"/>
    <property type="match status" value="1"/>
</dbReference>
<dbReference type="PROSITE" id="PS00092">
    <property type="entry name" value="N6_MTASE"/>
    <property type="match status" value="1"/>
</dbReference>
<dbReference type="SUPFAM" id="SSF53335">
    <property type="entry name" value="S-adenosyl-L-methionine-dependent methyltransferases"/>
    <property type="match status" value="1"/>
</dbReference>
<keyword evidence="3" id="KW-0808">Transferase</keyword>
<gene>
    <name evidence="8" type="ORF">H8693_00395</name>
</gene>
<accession>A0A926HRG9</accession>
<reference evidence="8" key="1">
    <citation type="submission" date="2020-08" db="EMBL/GenBank/DDBJ databases">
        <title>Genome public.</title>
        <authorList>
            <person name="Liu C."/>
            <person name="Sun Q."/>
        </authorList>
    </citation>
    <scope>NUCLEOTIDE SEQUENCE</scope>
    <source>
        <strain evidence="8">NSJ-63</strain>
    </source>
</reference>
<sequence length="726" mass="82350">MYISVSDAAEKFNISKRRVQLLCEQGRIEGANMVSGVWLIPSEAQKPTDARKKKLTPINQMSLFDVFENMNTEKLSLDQVCEILSISSATAKNWIRLGKLSVGKDGKSFEKAYIENLALEIKSGKDKRLKSRRNKKSVSGNVLYQDYVENEGNRDVVKNILETCSSISEEELRVIIAFFSVQLYCQSRGIAAANNNFPKLKTASNNCVFNALIVDLIGDIDLDHFDYTNIQFIAKLKISFIPQEDTLGFIYISLRDLSLRKQTGAYYTPARTVTKLIDYLFADGINFENRTFCDPCCGTGNFLICLLNKGVNVANLYGQDIDELSVLITRINIFLLNGNLSKEHLESHFICGNTLENTFVQSFSVVLGNPPWGYNFSKEEISFLLKHYKTGKSKGIESYDLFIERSINLLEKNGCMAYVLPEAILSVASHLQARELILENTSFKFVSYLGNAFAGVQCPAIILGVQKDRKGNTEQCKVQFDNMEFRIGKNRNFDASLFSFNMNDDQYDCLKAIENISNAKYLANNANFALGIVTGNNKEYIKNNKENGYEVVLKGSDILRYAIKDSNNYIRFEPELFQQVAPTELYRAKEKLLYRFICEVPVFTYDNKQTLSLNSCNILIPQIEGMSIKYVLAVLNSSVASYFLSKKFNSVKLLKSHIESLPIPMAGKKFQKEIEKKVDQIMDESESDTTFLYNELDNDIFSVYCLSLEQRDTIKKALCDKTTFLK</sequence>
<keyword evidence="9" id="KW-1185">Reference proteome</keyword>
<feature type="domain" description="TaqI-like C-terminal specificity" evidence="7">
    <location>
        <begin position="552"/>
        <end position="663"/>
    </location>
</feature>
<evidence type="ECO:0000313" key="8">
    <source>
        <dbReference type="EMBL" id="MBC8537392.1"/>
    </source>
</evidence>
<evidence type="ECO:0000313" key="9">
    <source>
        <dbReference type="Proteomes" id="UP000617951"/>
    </source>
</evidence>
<dbReference type="InterPro" id="IPR050953">
    <property type="entry name" value="N4_N6_ade-DNA_methylase"/>
</dbReference>
<dbReference type="PANTHER" id="PTHR33841">
    <property type="entry name" value="DNA METHYLTRANSFERASE YEEA-RELATED"/>
    <property type="match status" value="1"/>
</dbReference>
<dbReference type="Proteomes" id="UP000617951">
    <property type="component" value="Unassembled WGS sequence"/>
</dbReference>
<evidence type="ECO:0000256" key="5">
    <source>
        <dbReference type="ARBA" id="ARBA00047942"/>
    </source>
</evidence>
<dbReference type="EMBL" id="JACRSS010000001">
    <property type="protein sequence ID" value="MBC8537392.1"/>
    <property type="molecule type" value="Genomic_DNA"/>
</dbReference>
<dbReference type="EC" id="2.1.1.72" evidence="1"/>